<protein>
    <submittedName>
        <fullName evidence="2">Regulator</fullName>
    </submittedName>
</protein>
<keyword evidence="1" id="KW-0732">Signal</keyword>
<dbReference type="SUPFAM" id="SSF50985">
    <property type="entry name" value="RCC1/BLIP-II"/>
    <property type="match status" value="1"/>
</dbReference>
<proteinExistence type="predicted"/>
<feature type="chain" id="PRO_5027112302" evidence="1">
    <location>
        <begin position="20"/>
        <end position="254"/>
    </location>
</feature>
<evidence type="ECO:0000313" key="3">
    <source>
        <dbReference type="Proteomes" id="UP000503320"/>
    </source>
</evidence>
<evidence type="ECO:0000256" key="1">
    <source>
        <dbReference type="SAM" id="SignalP"/>
    </source>
</evidence>
<dbReference type="Proteomes" id="UP000503320">
    <property type="component" value="Chromosome"/>
</dbReference>
<dbReference type="PANTHER" id="PTHR45982">
    <property type="entry name" value="REGULATOR OF CHROMOSOME CONDENSATION"/>
    <property type="match status" value="1"/>
</dbReference>
<evidence type="ECO:0000313" key="2">
    <source>
        <dbReference type="EMBL" id="QIV95152.1"/>
    </source>
</evidence>
<dbReference type="Pfam" id="PF13540">
    <property type="entry name" value="RCC1_2"/>
    <property type="match status" value="2"/>
</dbReference>
<organism evidence="2 3">
    <name type="scientific">Allofrancisella frigidaquae</name>
    <dbReference type="NCBI Taxonomy" id="1085644"/>
    <lineage>
        <taxon>Bacteria</taxon>
        <taxon>Pseudomonadati</taxon>
        <taxon>Pseudomonadota</taxon>
        <taxon>Gammaproteobacteria</taxon>
        <taxon>Thiotrichales</taxon>
        <taxon>Francisellaceae</taxon>
        <taxon>Allofrancisella</taxon>
    </lineage>
</organism>
<dbReference type="RefSeq" id="WP_172107135.1">
    <property type="nucleotide sequence ID" value="NZ_CP038017.1"/>
</dbReference>
<dbReference type="EMBL" id="CP038017">
    <property type="protein sequence ID" value="QIV95152.1"/>
    <property type="molecule type" value="Genomic_DNA"/>
</dbReference>
<dbReference type="InterPro" id="IPR009091">
    <property type="entry name" value="RCC1/BLIP-II"/>
</dbReference>
<sequence length="254" mass="29109">MKKTILLVIFLYVFYPVFATDTFSQTFFDNYNPQTENNFATKEDDYRDDSKLKKYGENYDIENAKEYNCEYDVAGDLRCWKYKLKDTSKSKKSNKKVTNISVDIKDLKIKEISRGADFNCALDNGDDLYCWGHNDRGQLGRKTKKENINVPLKIATDVKFKRIYTKAHYACALDKDNHAYCWGDGTFGEVGNGEKGIFTTPQKVKTDLQFSHLVMATTYTCGVRKDTKEIYCWGKGVKGHSNTSNLDSSVPVKI</sequence>
<dbReference type="AlphaFoldDB" id="A0A6M3HY25"/>
<dbReference type="GO" id="GO:0005085">
    <property type="term" value="F:guanyl-nucleotide exchange factor activity"/>
    <property type="evidence" value="ECO:0007669"/>
    <property type="project" value="TreeGrafter"/>
</dbReference>
<dbReference type="InterPro" id="IPR051553">
    <property type="entry name" value="Ran_GTPase-activating"/>
</dbReference>
<dbReference type="PANTHER" id="PTHR45982:SF1">
    <property type="entry name" value="REGULATOR OF CHROMOSOME CONDENSATION"/>
    <property type="match status" value="1"/>
</dbReference>
<name>A0A6M3HY25_9GAMM</name>
<gene>
    <name evidence="2" type="ORF">E3E15_07255</name>
</gene>
<dbReference type="Gene3D" id="2.130.10.30">
    <property type="entry name" value="Regulator of chromosome condensation 1/beta-lactamase-inhibitor protein II"/>
    <property type="match status" value="1"/>
</dbReference>
<dbReference type="GO" id="GO:0005737">
    <property type="term" value="C:cytoplasm"/>
    <property type="evidence" value="ECO:0007669"/>
    <property type="project" value="TreeGrafter"/>
</dbReference>
<feature type="signal peptide" evidence="1">
    <location>
        <begin position="1"/>
        <end position="19"/>
    </location>
</feature>
<dbReference type="InterPro" id="IPR000408">
    <property type="entry name" value="Reg_chr_condens"/>
</dbReference>
<accession>A0A6M3HY25</accession>
<dbReference type="PROSITE" id="PS50012">
    <property type="entry name" value="RCC1_3"/>
    <property type="match status" value="1"/>
</dbReference>
<dbReference type="KEGG" id="afri:E3E15_07255"/>
<reference evidence="2 3" key="1">
    <citation type="submission" date="2019-03" db="EMBL/GenBank/DDBJ databases">
        <title>Complete Genome Sequence of Allofrancisella frigidaquae Strain SYSU 10HL1970 Isolated from Water-Cooling Systems in China.</title>
        <authorList>
            <person name="Ohrman C."/>
            <person name="Uneklint I."/>
            <person name="Sjodin A."/>
        </authorList>
    </citation>
    <scope>NUCLEOTIDE SEQUENCE [LARGE SCALE GENOMIC DNA]</scope>
    <source>
        <strain evidence="2 3">SYSU 10HL1970</strain>
    </source>
</reference>
<keyword evidence="3" id="KW-1185">Reference proteome</keyword>